<proteinExistence type="predicted"/>
<reference evidence="2 3" key="1">
    <citation type="submission" date="2024-10" db="EMBL/GenBank/DDBJ databases">
        <title>Updated reference genomes for cyclostephanoid diatoms.</title>
        <authorList>
            <person name="Roberts W.R."/>
            <person name="Alverson A.J."/>
        </authorList>
    </citation>
    <scope>NUCLEOTIDE SEQUENCE [LARGE SCALE GENOMIC DNA]</scope>
    <source>
        <strain evidence="2 3">AJA228-03</strain>
    </source>
</reference>
<organism evidence="2 3">
    <name type="scientific">Cyclostephanos tholiformis</name>
    <dbReference type="NCBI Taxonomy" id="382380"/>
    <lineage>
        <taxon>Eukaryota</taxon>
        <taxon>Sar</taxon>
        <taxon>Stramenopiles</taxon>
        <taxon>Ochrophyta</taxon>
        <taxon>Bacillariophyta</taxon>
        <taxon>Coscinodiscophyceae</taxon>
        <taxon>Thalassiosirophycidae</taxon>
        <taxon>Stephanodiscales</taxon>
        <taxon>Stephanodiscaceae</taxon>
        <taxon>Cyclostephanos</taxon>
    </lineage>
</organism>
<dbReference type="PANTHER" id="PTHR33876">
    <property type="entry name" value="UNNAMED PRODUCT"/>
    <property type="match status" value="1"/>
</dbReference>
<evidence type="ECO:0000256" key="1">
    <source>
        <dbReference type="SAM" id="Phobius"/>
    </source>
</evidence>
<dbReference type="AlphaFoldDB" id="A0ABD3SC82"/>
<dbReference type="EMBL" id="JALLPB020000077">
    <property type="protein sequence ID" value="KAL3822011.1"/>
    <property type="molecule type" value="Genomic_DNA"/>
</dbReference>
<comment type="caution">
    <text evidence="2">The sequence shown here is derived from an EMBL/GenBank/DDBJ whole genome shotgun (WGS) entry which is preliminary data.</text>
</comment>
<dbReference type="PANTHER" id="PTHR33876:SF4">
    <property type="entry name" value="CHLOROPLAST PROTEIN FOR GROWTH AND FERTILITY 2"/>
    <property type="match status" value="1"/>
</dbReference>
<keyword evidence="1" id="KW-1133">Transmembrane helix</keyword>
<feature type="transmembrane region" description="Helical" evidence="1">
    <location>
        <begin position="254"/>
        <end position="276"/>
    </location>
</feature>
<evidence type="ECO:0000313" key="2">
    <source>
        <dbReference type="EMBL" id="KAL3822011.1"/>
    </source>
</evidence>
<dbReference type="InterPro" id="IPR052776">
    <property type="entry name" value="Chloro_ReproSupport/MetalTrans"/>
</dbReference>
<keyword evidence="3" id="KW-1185">Reference proteome</keyword>
<feature type="transmembrane region" description="Helical" evidence="1">
    <location>
        <begin position="29"/>
        <end position="52"/>
    </location>
</feature>
<gene>
    <name evidence="2" type="ORF">ACHAXA_002997</name>
</gene>
<accession>A0ABD3SC82</accession>
<feature type="transmembrane region" description="Helical" evidence="1">
    <location>
        <begin position="347"/>
        <end position="368"/>
    </location>
</feature>
<evidence type="ECO:0000313" key="3">
    <source>
        <dbReference type="Proteomes" id="UP001530377"/>
    </source>
</evidence>
<name>A0ABD3SC82_9STRA</name>
<keyword evidence="1" id="KW-0472">Membrane</keyword>
<protein>
    <submittedName>
        <fullName evidence="2">Uncharacterized protein</fullName>
    </submittedName>
</protein>
<dbReference type="Proteomes" id="UP001530377">
    <property type="component" value="Unassembled WGS sequence"/>
</dbReference>
<feature type="transmembrane region" description="Helical" evidence="1">
    <location>
        <begin position="194"/>
        <end position="214"/>
    </location>
</feature>
<keyword evidence="1" id="KW-0812">Transmembrane</keyword>
<sequence length="459" mass="47810">MTAAASPPRRGRRWLRVIGGGGGWTASRMIAAAVVVIVSNVVLPTSTIATMIPRMRLRGKMSSSSNRRTMIVVGGGTFSSSSSSYRLRPPPASMSSMTNAMSTSTAFFPSASYPSHPSRATSSLLHPSSSSSFVVAGVNAMTNIMGESLSALTATIAGGIFAGSLHAISGPDHLAAIIPRCCGLPWHRALRVGIVWGLGHGLSATLLGLVGYAFKAGILGSHVLDRLGRWGGWGGGGGGKTFFGIVMGGREFDLLHHAGSLMELAIGISLIVIGLLGIKEAREWHDVVPVAETAADDFDDIADDGEVKRTRTPKRAVLLNGLLHGFSWDGAPSLAPAVAISTFRGSLAFLLSYALGTMGAMALATTIIGEGTRRAAGRLDRPNLPRDLSLVSSVLAIVVGVVWGRHEDGARGGDWGGAWYDRAVSGIIVGSIDMRSLFENDIQANGGGNASGRGRGRFR</sequence>